<keyword evidence="3" id="KW-1185">Reference proteome</keyword>
<comment type="caution">
    <text evidence="2">The sequence shown here is derived from an EMBL/GenBank/DDBJ whole genome shotgun (WGS) entry which is preliminary data.</text>
</comment>
<evidence type="ECO:0000313" key="3">
    <source>
        <dbReference type="Proteomes" id="UP000002985"/>
    </source>
</evidence>
<evidence type="ECO:0000313" key="2">
    <source>
        <dbReference type="EMBL" id="GAB64195.1"/>
    </source>
</evidence>
<dbReference type="STRING" id="247490.KSU1_D0886"/>
<evidence type="ECO:0000256" key="1">
    <source>
        <dbReference type="SAM" id="Phobius"/>
    </source>
</evidence>
<keyword evidence="1" id="KW-0472">Membrane</keyword>
<dbReference type="AlphaFoldDB" id="I3IR50"/>
<dbReference type="EMBL" id="BAFH01000004">
    <property type="protein sequence ID" value="GAB64195.1"/>
    <property type="molecule type" value="Genomic_DNA"/>
</dbReference>
<accession>I3IR50</accession>
<keyword evidence="1" id="KW-0812">Transmembrane</keyword>
<protein>
    <recommendedName>
        <fullName evidence="4">Pilus assembly protein</fullName>
    </recommendedName>
</protein>
<reference evidence="2 3" key="1">
    <citation type="journal article" date="2012" name="FEBS Lett.">
        <title>Anammox organism KSU-1 expresses a NirK-type copper-containing nitrite reductase instead of a NirS-type with cytochrome cd1.</title>
        <authorList>
            <person name="Hira D."/>
            <person name="Toh H."/>
            <person name="Migita C.T."/>
            <person name="Okubo H."/>
            <person name="Nishiyama T."/>
            <person name="Hattori M."/>
            <person name="Furukawa K."/>
            <person name="Fujii T."/>
        </authorList>
    </citation>
    <scope>NUCLEOTIDE SEQUENCE [LARGE SCALE GENOMIC DNA]</scope>
</reference>
<proteinExistence type="predicted"/>
<organism evidence="2 3">
    <name type="scientific">Candidatus Jettenia caeni</name>
    <dbReference type="NCBI Taxonomy" id="247490"/>
    <lineage>
        <taxon>Bacteria</taxon>
        <taxon>Pseudomonadati</taxon>
        <taxon>Planctomycetota</taxon>
        <taxon>Candidatus Brocadiia</taxon>
        <taxon>Candidatus Brocadiales</taxon>
        <taxon>Candidatus Brocadiaceae</taxon>
        <taxon>Candidatus Jettenia</taxon>
    </lineage>
</organism>
<sequence>MSILKKWIKELNIEKVLLIISVMTFCSIFFSLRGKLLQDIPVSKKNKAAEGILERVKGYMGLPDEIQIPKQKISDITLTEPQAIFMRDAIVQENEPVTLDRNPFFSEAVNAILGEKSTEAVIEKEEYLFIGIMNLKERSKRLSVVLKGARSGRYRTLLEGDEWDGIKVISIDTTIARIMNRKGIIQDYTTAPNKFTIR</sequence>
<dbReference type="Proteomes" id="UP000002985">
    <property type="component" value="Unassembled WGS sequence"/>
</dbReference>
<feature type="transmembrane region" description="Helical" evidence="1">
    <location>
        <begin position="12"/>
        <end position="32"/>
    </location>
</feature>
<gene>
    <name evidence="2" type="ORF">KSU1_D0886</name>
</gene>
<keyword evidence="1" id="KW-1133">Transmembrane helix</keyword>
<evidence type="ECO:0008006" key="4">
    <source>
        <dbReference type="Google" id="ProtNLM"/>
    </source>
</evidence>
<name>I3IR50_9BACT</name>